<dbReference type="OrthoDB" id="5582699at2"/>
<evidence type="ECO:0000313" key="6">
    <source>
        <dbReference type="Proteomes" id="UP000000925"/>
    </source>
</evidence>
<dbReference type="InterPro" id="IPR018060">
    <property type="entry name" value="HTH_AraC"/>
</dbReference>
<dbReference type="SUPFAM" id="SSF46689">
    <property type="entry name" value="Homeodomain-like"/>
    <property type="match status" value="1"/>
</dbReference>
<dbReference type="KEGG" id="caa:Caka_2627"/>
<dbReference type="InterPro" id="IPR018062">
    <property type="entry name" value="HTH_AraC-typ_CS"/>
</dbReference>
<accession>D5EPR0</accession>
<dbReference type="STRING" id="583355.Caka_2627"/>
<dbReference type="PROSITE" id="PS01124">
    <property type="entry name" value="HTH_ARAC_FAMILY_2"/>
    <property type="match status" value="1"/>
</dbReference>
<dbReference type="InterPro" id="IPR009057">
    <property type="entry name" value="Homeodomain-like_sf"/>
</dbReference>
<dbReference type="InterPro" id="IPR020449">
    <property type="entry name" value="Tscrpt_reg_AraC-type_HTH"/>
</dbReference>
<evidence type="ECO:0000256" key="3">
    <source>
        <dbReference type="ARBA" id="ARBA00023163"/>
    </source>
</evidence>
<feature type="domain" description="HTH araC/xylS-type" evidence="4">
    <location>
        <begin position="233"/>
        <end position="333"/>
    </location>
</feature>
<dbReference type="PANTHER" id="PTHR47894">
    <property type="entry name" value="HTH-TYPE TRANSCRIPTIONAL REGULATOR GADX"/>
    <property type="match status" value="1"/>
</dbReference>
<gene>
    <name evidence="5" type="ordered locus">Caka_2627</name>
</gene>
<keyword evidence="1" id="KW-0805">Transcription regulation</keyword>
<name>D5EPR0_CORAD</name>
<dbReference type="PANTHER" id="PTHR47894:SF1">
    <property type="entry name" value="HTH-TYPE TRANSCRIPTIONAL REGULATOR VQSM"/>
    <property type="match status" value="1"/>
</dbReference>
<keyword evidence="6" id="KW-1185">Reference proteome</keyword>
<dbReference type="PROSITE" id="PS00041">
    <property type="entry name" value="HTH_ARAC_FAMILY_1"/>
    <property type="match status" value="1"/>
</dbReference>
<dbReference type="Gene3D" id="1.10.10.60">
    <property type="entry name" value="Homeodomain-like"/>
    <property type="match status" value="1"/>
</dbReference>
<keyword evidence="2" id="KW-0238">DNA-binding</keyword>
<dbReference type="Pfam" id="PF12625">
    <property type="entry name" value="Arabinose_bd"/>
    <property type="match status" value="1"/>
</dbReference>
<dbReference type="HOGENOM" id="CLU_047522_1_2_0"/>
<sequence>MTMGTLPMAHISWLAPFVAELERMEVNLEPFAVKARIPLAQLRSTDSWISKQQLYGFLNAAAEGLKVPEFGFRVGEQLKADTPGLLWDALRTETSLSGVLRQLCRFLPRANEDNHLWVEEGESGQLWLLHRTHHRESYDRRIADHAGLMYFTNFIRLVAGPEWYPQQARLQTEATDAYQQIPGLSQTRFEFGCTGSGIAFPASWLDLPIAVHAAASVADANCKLLPDEPGLRERLERLLNGMVGVGGEVPSVDFVAQLAGMSARTFHRRMEAEGIRFQDVLDKLRLEYAQQQLAQTDVTVNELAFELGFSGANNFVRFFKRMSGQTPGQYRTGSMPSSK</sequence>
<evidence type="ECO:0000256" key="2">
    <source>
        <dbReference type="ARBA" id="ARBA00023125"/>
    </source>
</evidence>
<evidence type="ECO:0000313" key="5">
    <source>
        <dbReference type="EMBL" id="ADE55643.1"/>
    </source>
</evidence>
<dbReference type="EMBL" id="CP001998">
    <property type="protein sequence ID" value="ADE55643.1"/>
    <property type="molecule type" value="Genomic_DNA"/>
</dbReference>
<dbReference type="InterPro" id="IPR032687">
    <property type="entry name" value="AraC-type_N"/>
</dbReference>
<dbReference type="GO" id="GO:0003700">
    <property type="term" value="F:DNA-binding transcription factor activity"/>
    <property type="evidence" value="ECO:0007669"/>
    <property type="project" value="InterPro"/>
</dbReference>
<keyword evidence="3" id="KW-0804">Transcription</keyword>
<reference evidence="5 6" key="1">
    <citation type="journal article" date="2010" name="Stand. Genomic Sci.">
        <title>Complete genome sequence of Coraliomargarita akajimensis type strain (04OKA010-24).</title>
        <authorList>
            <person name="Mavromatis K."/>
            <person name="Abt B."/>
            <person name="Brambilla E."/>
            <person name="Lapidus A."/>
            <person name="Copeland A."/>
            <person name="Deshpande S."/>
            <person name="Nolan M."/>
            <person name="Lucas S."/>
            <person name="Tice H."/>
            <person name="Cheng J.F."/>
            <person name="Han C."/>
            <person name="Detter J.C."/>
            <person name="Woyke T."/>
            <person name="Goodwin L."/>
            <person name="Pitluck S."/>
            <person name="Held B."/>
            <person name="Brettin T."/>
            <person name="Tapia R."/>
            <person name="Ivanova N."/>
            <person name="Mikhailova N."/>
            <person name="Pati A."/>
            <person name="Liolios K."/>
            <person name="Chen A."/>
            <person name="Palaniappan K."/>
            <person name="Land M."/>
            <person name="Hauser L."/>
            <person name="Chang Y.J."/>
            <person name="Jeffries C.D."/>
            <person name="Rohde M."/>
            <person name="Goker M."/>
            <person name="Bristow J."/>
            <person name="Eisen J.A."/>
            <person name="Markowitz V."/>
            <person name="Hugenholtz P."/>
            <person name="Klenk H.P."/>
            <person name="Kyrpides N.C."/>
        </authorList>
    </citation>
    <scope>NUCLEOTIDE SEQUENCE [LARGE SCALE GENOMIC DNA]</scope>
    <source>
        <strain evidence="6">DSM 45221 / IAM 15411 / JCM 23193 / KCTC 12865</strain>
    </source>
</reference>
<dbReference type="Pfam" id="PF12833">
    <property type="entry name" value="HTH_18"/>
    <property type="match status" value="1"/>
</dbReference>
<dbReference type="eggNOG" id="COG2207">
    <property type="taxonomic scope" value="Bacteria"/>
</dbReference>
<proteinExistence type="predicted"/>
<organism evidence="5 6">
    <name type="scientific">Coraliomargarita akajimensis (strain DSM 45221 / IAM 15411 / JCM 23193 / KCTC 12865 / 04OKA010-24)</name>
    <dbReference type="NCBI Taxonomy" id="583355"/>
    <lineage>
        <taxon>Bacteria</taxon>
        <taxon>Pseudomonadati</taxon>
        <taxon>Verrucomicrobiota</taxon>
        <taxon>Opitutia</taxon>
        <taxon>Puniceicoccales</taxon>
        <taxon>Coraliomargaritaceae</taxon>
        <taxon>Coraliomargarita</taxon>
    </lineage>
</organism>
<protein>
    <submittedName>
        <fullName evidence="5">Transcriptional regulator, AraC family</fullName>
    </submittedName>
</protein>
<evidence type="ECO:0000259" key="4">
    <source>
        <dbReference type="PROSITE" id="PS01124"/>
    </source>
</evidence>
<dbReference type="GO" id="GO:0005829">
    <property type="term" value="C:cytosol"/>
    <property type="evidence" value="ECO:0007669"/>
    <property type="project" value="TreeGrafter"/>
</dbReference>
<dbReference type="PRINTS" id="PR00032">
    <property type="entry name" value="HTHARAC"/>
</dbReference>
<dbReference type="GO" id="GO:0000976">
    <property type="term" value="F:transcription cis-regulatory region binding"/>
    <property type="evidence" value="ECO:0007669"/>
    <property type="project" value="TreeGrafter"/>
</dbReference>
<dbReference type="AlphaFoldDB" id="D5EPR0"/>
<evidence type="ECO:0000256" key="1">
    <source>
        <dbReference type="ARBA" id="ARBA00023015"/>
    </source>
</evidence>
<dbReference type="SMART" id="SM00342">
    <property type="entry name" value="HTH_ARAC"/>
    <property type="match status" value="1"/>
</dbReference>
<dbReference type="Proteomes" id="UP000000925">
    <property type="component" value="Chromosome"/>
</dbReference>